<organism evidence="2 3">
    <name type="scientific">Brachybacterium epidermidis</name>
    <dbReference type="NCBI Taxonomy" id="2781983"/>
    <lineage>
        <taxon>Bacteria</taxon>
        <taxon>Bacillati</taxon>
        <taxon>Actinomycetota</taxon>
        <taxon>Actinomycetes</taxon>
        <taxon>Micrococcales</taxon>
        <taxon>Dermabacteraceae</taxon>
        <taxon>Brachybacterium</taxon>
    </lineage>
</organism>
<accession>A0ABR9W2F7</accession>
<sequence>MFTPIHRALGIEPGAITHHLIDAAVDRRVEETGDLDWKTALYDSRKPTWQDEVAKDVAAMANSGGGWIVFGVEEDGEANGASKVTPVEWNAAAQQRILRAAYARVGPPVLGLEFFPLDVEEGHVVLLRVPDSRDAPHFARKGDDAFVAPRRNGPHTVFMSDREIERSFRERFQRFDDREHQLQALFKQAGQGLNPEQGVVIVMAALPAESGSGLAPMSEEEAHKFFRQPLLPSLVFPGGQSLRRWESTRVRKGMRHWLLRSEENDRRAFRKAVHDDGTVLAAYRLGALTDREEAAAYYPVGQPNHCLAADIESALIDFISVLRAHAKERQSNAGYRVRVGLIGRDSEPIFVRTNEGSTNYLLDADHSEPIHHFQPVTTDLNPLESIEVLLPGVNDLARDVINQGGIKYLKVMAEPDDPVQG</sequence>
<protein>
    <submittedName>
        <fullName evidence="2">ATP-binding protein</fullName>
    </submittedName>
</protein>
<evidence type="ECO:0000259" key="1">
    <source>
        <dbReference type="Pfam" id="PF04326"/>
    </source>
</evidence>
<proteinExistence type="predicted"/>
<dbReference type="EMBL" id="JADEYR010000012">
    <property type="protein sequence ID" value="MBE9404592.1"/>
    <property type="molecule type" value="Genomic_DNA"/>
</dbReference>
<evidence type="ECO:0000313" key="3">
    <source>
        <dbReference type="Proteomes" id="UP000644727"/>
    </source>
</evidence>
<reference evidence="2 3" key="1">
    <citation type="submission" date="2020-10" db="EMBL/GenBank/DDBJ databases">
        <title>Draft genome and description of Brachybacterium epidermidis sp nov.</title>
        <authorList>
            <person name="Boxberger M."/>
            <person name="La Scola B."/>
        </authorList>
    </citation>
    <scope>NUCLEOTIDE SEQUENCE [LARGE SCALE GENOMIC DNA]</scope>
    <source>
        <strain evidence="2 3">Marseille-Q2903</strain>
    </source>
</reference>
<gene>
    <name evidence="2" type="ORF">IOE58_10495</name>
</gene>
<dbReference type="InterPro" id="IPR038461">
    <property type="entry name" value="Schlafen_AlbA_2_dom_sf"/>
</dbReference>
<dbReference type="GO" id="GO:0005524">
    <property type="term" value="F:ATP binding"/>
    <property type="evidence" value="ECO:0007669"/>
    <property type="project" value="UniProtKB-KW"/>
</dbReference>
<feature type="domain" description="Schlafen AlbA-2" evidence="1">
    <location>
        <begin position="31"/>
        <end position="141"/>
    </location>
</feature>
<dbReference type="Gene3D" id="3.30.950.30">
    <property type="entry name" value="Schlafen, AAA domain"/>
    <property type="match status" value="1"/>
</dbReference>
<name>A0ABR9W2F7_9MICO</name>
<dbReference type="Proteomes" id="UP000644727">
    <property type="component" value="Unassembled WGS sequence"/>
</dbReference>
<keyword evidence="2" id="KW-0067">ATP-binding</keyword>
<dbReference type="InterPro" id="IPR007421">
    <property type="entry name" value="Schlafen_AlbA_2_dom"/>
</dbReference>
<keyword evidence="3" id="KW-1185">Reference proteome</keyword>
<dbReference type="Pfam" id="PF04326">
    <property type="entry name" value="SLFN_AlbA_2"/>
    <property type="match status" value="1"/>
</dbReference>
<comment type="caution">
    <text evidence="2">The sequence shown here is derived from an EMBL/GenBank/DDBJ whole genome shotgun (WGS) entry which is preliminary data.</text>
</comment>
<evidence type="ECO:0000313" key="2">
    <source>
        <dbReference type="EMBL" id="MBE9404592.1"/>
    </source>
</evidence>
<keyword evidence="2" id="KW-0547">Nucleotide-binding</keyword>
<dbReference type="RefSeq" id="WP_193866341.1">
    <property type="nucleotide sequence ID" value="NZ_JADEYR010000012.1"/>
</dbReference>